<dbReference type="GO" id="GO:0005840">
    <property type="term" value="C:ribosome"/>
    <property type="evidence" value="ECO:0007669"/>
    <property type="project" value="UniProtKB-KW"/>
</dbReference>
<evidence type="ECO:0000259" key="6">
    <source>
        <dbReference type="Pfam" id="PF00467"/>
    </source>
</evidence>
<dbReference type="InterPro" id="IPR014722">
    <property type="entry name" value="Rib_uL2_dom2"/>
</dbReference>
<dbReference type="Gene3D" id="2.30.30.30">
    <property type="match status" value="1"/>
</dbReference>
<comment type="function">
    <text evidence="5">One of the proteins that surrounds the polypeptide exit tunnel on the outside of the subunit.</text>
</comment>
<name>A0ABT8K2Z0_9MICC</name>
<feature type="domain" description="Large ribosomal subunit protein uL24 C-terminal" evidence="7">
    <location>
        <begin position="50"/>
        <end position="123"/>
    </location>
</feature>
<evidence type="ECO:0000256" key="4">
    <source>
        <dbReference type="ARBA" id="ARBA00035206"/>
    </source>
</evidence>
<dbReference type="PANTHER" id="PTHR12903">
    <property type="entry name" value="MITOCHONDRIAL RIBOSOMAL PROTEIN L24"/>
    <property type="match status" value="1"/>
</dbReference>
<keyword evidence="5" id="KW-0694">RNA-binding</keyword>
<dbReference type="Pfam" id="PF00467">
    <property type="entry name" value="KOW"/>
    <property type="match status" value="1"/>
</dbReference>
<dbReference type="Pfam" id="PF17136">
    <property type="entry name" value="ribosomal_L24"/>
    <property type="match status" value="1"/>
</dbReference>
<gene>
    <name evidence="5 8" type="primary">rplX</name>
    <name evidence="8" type="ORF">P5G52_07635</name>
</gene>
<evidence type="ECO:0000313" key="8">
    <source>
        <dbReference type="EMBL" id="MDN4610739.1"/>
    </source>
</evidence>
<evidence type="ECO:0000313" key="9">
    <source>
        <dbReference type="Proteomes" id="UP001174209"/>
    </source>
</evidence>
<dbReference type="Proteomes" id="UP001174209">
    <property type="component" value="Unassembled WGS sequence"/>
</dbReference>
<comment type="subunit">
    <text evidence="5">Part of the 50S ribosomal subunit.</text>
</comment>
<dbReference type="EMBL" id="JAROCG010000001">
    <property type="protein sequence ID" value="MDN4610739.1"/>
    <property type="molecule type" value="Genomic_DNA"/>
</dbReference>
<organism evidence="8 9">
    <name type="scientific">Arthrobacter burdickii</name>
    <dbReference type="NCBI Taxonomy" id="3035920"/>
    <lineage>
        <taxon>Bacteria</taxon>
        <taxon>Bacillati</taxon>
        <taxon>Actinomycetota</taxon>
        <taxon>Actinomycetes</taxon>
        <taxon>Micrococcales</taxon>
        <taxon>Micrococcaceae</taxon>
        <taxon>Arthrobacter</taxon>
    </lineage>
</organism>
<dbReference type="SUPFAM" id="SSF50104">
    <property type="entry name" value="Translation proteins SH3-like domain"/>
    <property type="match status" value="1"/>
</dbReference>
<evidence type="ECO:0000256" key="1">
    <source>
        <dbReference type="ARBA" id="ARBA00010618"/>
    </source>
</evidence>
<evidence type="ECO:0000256" key="3">
    <source>
        <dbReference type="ARBA" id="ARBA00023274"/>
    </source>
</evidence>
<comment type="function">
    <text evidence="5">One of two assembly initiator proteins, it binds directly to the 5'-end of the 23S rRNA, where it nucleates assembly of the 50S subunit.</text>
</comment>
<dbReference type="CDD" id="cd06089">
    <property type="entry name" value="KOW_RPL26"/>
    <property type="match status" value="1"/>
</dbReference>
<comment type="caution">
    <text evidence="8">The sequence shown here is derived from an EMBL/GenBank/DDBJ whole genome shotgun (WGS) entry which is preliminary data.</text>
</comment>
<dbReference type="InterPro" id="IPR057264">
    <property type="entry name" value="Ribosomal_uL24_C"/>
</dbReference>
<protein>
    <recommendedName>
        <fullName evidence="4 5">Large ribosomal subunit protein uL24</fullName>
    </recommendedName>
</protein>
<dbReference type="RefSeq" id="WP_301226170.1">
    <property type="nucleotide sequence ID" value="NZ_JAROCG010000001.1"/>
</dbReference>
<dbReference type="InterPro" id="IPR005824">
    <property type="entry name" value="KOW"/>
</dbReference>
<keyword evidence="3 5" id="KW-0687">Ribonucleoprotein</keyword>
<dbReference type="InterPro" id="IPR041988">
    <property type="entry name" value="Ribosomal_uL24_KOW"/>
</dbReference>
<accession>A0ABT8K2Z0</accession>
<reference evidence="8" key="1">
    <citation type="submission" date="2023-06" db="EMBL/GenBank/DDBJ databases">
        <title>MT1 and MT2 Draft Genomes of Novel Species.</title>
        <authorList>
            <person name="Venkateswaran K."/>
        </authorList>
    </citation>
    <scope>NUCLEOTIDE SEQUENCE</scope>
    <source>
        <strain evidence="8">IIF3SC-B10</strain>
    </source>
</reference>
<keyword evidence="2 5" id="KW-0689">Ribosomal protein</keyword>
<evidence type="ECO:0000259" key="7">
    <source>
        <dbReference type="Pfam" id="PF17136"/>
    </source>
</evidence>
<comment type="similarity">
    <text evidence="1 5">Belongs to the universal ribosomal protein uL24 family.</text>
</comment>
<dbReference type="HAMAP" id="MF_01326_B">
    <property type="entry name" value="Ribosomal_uL24_B"/>
    <property type="match status" value="1"/>
</dbReference>
<dbReference type="InterPro" id="IPR003256">
    <property type="entry name" value="Ribosomal_uL24"/>
</dbReference>
<evidence type="ECO:0000256" key="5">
    <source>
        <dbReference type="HAMAP-Rule" id="MF_01326"/>
    </source>
</evidence>
<proteinExistence type="inferred from homology"/>
<dbReference type="NCBIfam" id="TIGR01079">
    <property type="entry name" value="rplX_bact"/>
    <property type="match status" value="1"/>
</dbReference>
<keyword evidence="5" id="KW-0699">rRNA-binding</keyword>
<sequence length="124" mass="13639">MAQKTKLKIKKGDLVQVITGAKQDRGGDRGKQGKVLKVFPETNRVLVEGINRITKHTKVGQSQRGTKTGGIEVVEAPVHISNVAVVDPETKKPTRVGYRTETVERDGRERVVRIRVAKSSGKDL</sequence>
<keyword evidence="9" id="KW-1185">Reference proteome</keyword>
<feature type="domain" description="KOW" evidence="6">
    <location>
        <begin position="25"/>
        <end position="48"/>
    </location>
</feature>
<evidence type="ECO:0000256" key="2">
    <source>
        <dbReference type="ARBA" id="ARBA00022980"/>
    </source>
</evidence>
<dbReference type="InterPro" id="IPR008991">
    <property type="entry name" value="Translation_prot_SH3-like_sf"/>
</dbReference>